<gene>
    <name evidence="1" type="ORF">ERS450000_00231</name>
</gene>
<proteinExistence type="predicted"/>
<accession>A0A0H5NE85</accession>
<dbReference type="EMBL" id="LN868938">
    <property type="protein sequence ID" value="CRY73619.1"/>
    <property type="molecule type" value="Genomic_DNA"/>
</dbReference>
<reference evidence="2" key="1">
    <citation type="submission" date="2015-03" db="EMBL/GenBank/DDBJ databases">
        <authorList>
            <consortium name="Pathogen Informatics"/>
        </authorList>
    </citation>
    <scope>NUCLEOTIDE SEQUENCE [LARGE SCALE GENOMIC DNA]</scope>
    <source>
        <strain evidence="2">NCTC11134</strain>
    </source>
</reference>
<evidence type="ECO:0000313" key="1">
    <source>
        <dbReference type="EMBL" id="CRY73619.1"/>
    </source>
</evidence>
<sequence length="138" mass="15768">MPERISDHILVRVARPDGGYDDRIECVAPETCEGWQECCERHEVDGHNADVGPYDCDTDVPWFDEEEFKFHGVIHTYRYPHGWTVPFQGCIVAHHHRCWGSDVDGIDETTPPGRYPIRAEWDDDECILSLADQAVADA</sequence>
<dbReference type="RefSeq" id="WP_060589896.1">
    <property type="nucleotide sequence ID" value="NZ_CP031418.1"/>
</dbReference>
<name>A0A0H5NE85_NOCFR</name>
<dbReference type="KEGG" id="nfr:ERS450000_00231"/>
<protein>
    <submittedName>
        <fullName evidence="1">Uncharacterized protein</fullName>
    </submittedName>
</protein>
<organism evidence="1 2">
    <name type="scientific">Nocardia farcinica</name>
    <dbReference type="NCBI Taxonomy" id="37329"/>
    <lineage>
        <taxon>Bacteria</taxon>
        <taxon>Bacillati</taxon>
        <taxon>Actinomycetota</taxon>
        <taxon>Actinomycetes</taxon>
        <taxon>Mycobacteriales</taxon>
        <taxon>Nocardiaceae</taxon>
        <taxon>Nocardia</taxon>
    </lineage>
</organism>
<dbReference type="AlphaFoldDB" id="A0A0H5NE85"/>
<evidence type="ECO:0000313" key="2">
    <source>
        <dbReference type="Proteomes" id="UP000057820"/>
    </source>
</evidence>
<dbReference type="Proteomes" id="UP000057820">
    <property type="component" value="Chromosome 1"/>
</dbReference>